<feature type="domain" description="Carboxymuconolactone decarboxylase-like" evidence="1">
    <location>
        <begin position="60"/>
        <end position="103"/>
    </location>
</feature>
<dbReference type="Pfam" id="PF02627">
    <property type="entry name" value="CMD"/>
    <property type="match status" value="1"/>
</dbReference>
<evidence type="ECO:0000259" key="1">
    <source>
        <dbReference type="Pfam" id="PF02627"/>
    </source>
</evidence>
<dbReference type="PANTHER" id="PTHR35446:SF3">
    <property type="entry name" value="CMD DOMAIN-CONTAINING PROTEIN"/>
    <property type="match status" value="1"/>
</dbReference>
<dbReference type="Proteomes" id="UP000291088">
    <property type="component" value="Unassembled WGS sequence"/>
</dbReference>
<reference evidence="2 3" key="1">
    <citation type="submission" date="2019-01" db="EMBL/GenBank/DDBJ databases">
        <authorList>
            <person name="Deng T."/>
        </authorList>
    </citation>
    <scope>NUCLEOTIDE SEQUENCE [LARGE SCALE GENOMIC DNA]</scope>
    <source>
        <strain evidence="2 3">F8825</strain>
    </source>
</reference>
<evidence type="ECO:0000313" key="3">
    <source>
        <dbReference type="Proteomes" id="UP000291088"/>
    </source>
</evidence>
<dbReference type="InterPro" id="IPR029032">
    <property type="entry name" value="AhpD-like"/>
</dbReference>
<dbReference type="RefSeq" id="WP_129331593.1">
    <property type="nucleotide sequence ID" value="NZ_SDVB01000191.1"/>
</dbReference>
<comment type="caution">
    <text evidence="2">The sequence shown here is derived from an EMBL/GenBank/DDBJ whole genome shotgun (WGS) entry which is preliminary data.</text>
</comment>
<gene>
    <name evidence="2" type="ORF">EUU22_08500</name>
</gene>
<dbReference type="OrthoDB" id="9808310at2"/>
<accession>A0A4V1RRA1</accession>
<protein>
    <submittedName>
        <fullName evidence="2">Carboxymuconolactone decarboxylase family protein</fullName>
    </submittedName>
</protein>
<proteinExistence type="predicted"/>
<sequence>MAEIARLTLDGVDADAAEPNVKALLDGTRKSLGFVPNMYTNMANSSGLLDTYMVGYKHFRAESHLAPAEQEVVLLTISHENRCRYCMAAHSMVGEKMSNVPAAVLSALRAGKILPDARLQALSLFTRLMVKGRGNPSPEELQAFLAAGFSERHVLEIILAIAVKTISNYANHLFHTELDAAFSGYRWDA</sequence>
<dbReference type="GO" id="GO:0051920">
    <property type="term" value="F:peroxiredoxin activity"/>
    <property type="evidence" value="ECO:0007669"/>
    <property type="project" value="InterPro"/>
</dbReference>
<organism evidence="2 3">
    <name type="scientific">Ciceribacter ferrooxidans</name>
    <dbReference type="NCBI Taxonomy" id="2509717"/>
    <lineage>
        <taxon>Bacteria</taxon>
        <taxon>Pseudomonadati</taxon>
        <taxon>Pseudomonadota</taxon>
        <taxon>Alphaproteobacteria</taxon>
        <taxon>Hyphomicrobiales</taxon>
        <taxon>Rhizobiaceae</taxon>
        <taxon>Ciceribacter</taxon>
    </lineage>
</organism>
<dbReference type="SUPFAM" id="SSF69118">
    <property type="entry name" value="AhpD-like"/>
    <property type="match status" value="1"/>
</dbReference>
<dbReference type="AlphaFoldDB" id="A0A4V1RRA1"/>
<name>A0A4V1RRA1_9HYPH</name>
<dbReference type="EMBL" id="SDVB01000191">
    <property type="protein sequence ID" value="RYC15652.1"/>
    <property type="molecule type" value="Genomic_DNA"/>
</dbReference>
<dbReference type="InterPro" id="IPR003779">
    <property type="entry name" value="CMD-like"/>
</dbReference>
<keyword evidence="3" id="KW-1185">Reference proteome</keyword>
<dbReference type="Gene3D" id="1.20.1290.10">
    <property type="entry name" value="AhpD-like"/>
    <property type="match status" value="1"/>
</dbReference>
<dbReference type="PANTHER" id="PTHR35446">
    <property type="entry name" value="SI:CH211-175M2.5"/>
    <property type="match status" value="1"/>
</dbReference>
<evidence type="ECO:0000313" key="2">
    <source>
        <dbReference type="EMBL" id="RYC15652.1"/>
    </source>
</evidence>